<dbReference type="EMBL" id="JACVQF010000223">
    <property type="protein sequence ID" value="MBD0423683.1"/>
    <property type="molecule type" value="Genomic_DNA"/>
</dbReference>
<dbReference type="Proteomes" id="UP000621210">
    <property type="component" value="Unassembled WGS sequence"/>
</dbReference>
<evidence type="ECO:0000256" key="2">
    <source>
        <dbReference type="SAM" id="MobiDB-lite"/>
    </source>
</evidence>
<sequence>MGRHAQGRGGRAAAVSSLAVAVAAASLVVLPDGDGTAEAATTASSATTEITLPDPGSTTPRAERPYAAGPSGFLHRSGGVPGMLWTNPADGTTVTVKKADGSVYTPGAGCDVIGAECRTAWYGTDSDLVALPSSLTGNSVTLWDPATDRRTTVTTGDAYDYYRALAGDTVVTSDSLIDIVDGEQRRRPITGAPADIRDKEIVAADPEGVLFERGAALRYVDLESAVNTEVSTATDYPTHFVMSEDRIGWYESGRLHLKSRADLAAPEQVVTVPGPTVLDGKPVLIGDWLLFARDTDTATSKLLAVSLTDGSTRTLLNSAGKYTTPAPGDTALVTGGTGAADWWVQRVSLAADGSPKLEKLHQVPAVENAKTGIALSRGSLRVVEDDPGNDVMDTTSVRTLTTDGGATLSASDAKAGDAIAAKCPYPGAECSALWGNTGTDPEDVHLKTYYDGGSGLADADRLVATLDGWSDSTLAFGTTGGHIVDVSDGYAVYNSGGASPMQYVGEFGYGQQIKRSVRAAALNGSTLWSATTTAGTLTSYSLTERKTLTTVTVPKLGCVPTELQAAGRWVYWSCGTASAGVYDTKAATSTAVTPGDVLLGDGFTVRHDGAAGTLVLTDAVTGTTRVIASGLKDTGLAADRRYRWTVDEYTGLVAWFDAYERTHVATTGITPSAPTAFRTEAGSFVQPTSSEPWTGHWQLSRPATSWSLAFTSVQSGTTGRATRTVTGGATTGEVSATWNGRTASGAYFPNGAFTWTLKATGLGTTTPVTVATGKGYLLRGAPVPHDHVSPDGPDGRGDLLTLNSTGGLTFHSGTGTGGFGTKVSASGWATNIKAVPVADMSGDRCNDLLVRPSDGSLRLYKPACGAAAKPATAYTVVGTGGWNQYDVLTSPGDVSGDGRADLIARNSSTGAIYLYTATSTGKLSARVKLADNWKAYKKIVGTGDLNGDGIGDLLVQDTANTLYRYNGRGNGTFAARAKVFGNWGATYNAVLVVGDLTDDGKADLVSRDSSGTLWRNNGDGKGSFGARSKISTGWSGYKFLV</sequence>
<reference evidence="3" key="2">
    <citation type="submission" date="2020-09" db="EMBL/GenBank/DDBJ databases">
        <authorList>
            <person name="Luo X."/>
        </authorList>
    </citation>
    <scope>NUCLEOTIDE SEQUENCE</scope>
    <source>
        <strain evidence="3">TRM S81-3</strain>
    </source>
</reference>
<dbReference type="InterPro" id="IPR013517">
    <property type="entry name" value="FG-GAP"/>
</dbReference>
<keyword evidence="1" id="KW-0732">Signal</keyword>
<evidence type="ECO:0000313" key="4">
    <source>
        <dbReference type="Proteomes" id="UP000621210"/>
    </source>
</evidence>
<proteinExistence type="predicted"/>
<feature type="region of interest" description="Disordered" evidence="2">
    <location>
        <begin position="36"/>
        <end position="72"/>
    </location>
</feature>
<evidence type="ECO:0000256" key="1">
    <source>
        <dbReference type="ARBA" id="ARBA00022729"/>
    </source>
</evidence>
<dbReference type="PANTHER" id="PTHR44103:SF1">
    <property type="entry name" value="PROPROTEIN CONVERTASE P"/>
    <property type="match status" value="1"/>
</dbReference>
<feature type="compositionally biased region" description="Low complexity" evidence="2">
    <location>
        <begin position="36"/>
        <end position="49"/>
    </location>
</feature>
<reference evidence="3" key="1">
    <citation type="submission" date="2020-09" db="EMBL/GenBank/DDBJ databases">
        <title>Streptomyces grisecoloratus sp. nov., isolated from cotton soil.</title>
        <authorList>
            <person name="Xing L."/>
        </authorList>
    </citation>
    <scope>NUCLEOTIDE SEQUENCE</scope>
    <source>
        <strain evidence="3">TRM S81-3</strain>
    </source>
</reference>
<gene>
    <name evidence="3" type="ORF">H0H10_31770</name>
</gene>
<keyword evidence="4" id="KW-1185">Reference proteome</keyword>
<name>A0A926QTW8_9ACTN</name>
<comment type="caution">
    <text evidence="3">The sequence shown here is derived from an EMBL/GenBank/DDBJ whole genome shotgun (WGS) entry which is preliminary data.</text>
</comment>
<protein>
    <submittedName>
        <fullName evidence="3">VCBS repeat-containing protein</fullName>
    </submittedName>
</protein>
<dbReference type="SUPFAM" id="SSF69318">
    <property type="entry name" value="Integrin alpha N-terminal domain"/>
    <property type="match status" value="1"/>
</dbReference>
<dbReference type="RefSeq" id="WP_188184592.1">
    <property type="nucleotide sequence ID" value="NZ_JACVQF010000223.1"/>
</dbReference>
<evidence type="ECO:0000313" key="3">
    <source>
        <dbReference type="EMBL" id="MBD0423683.1"/>
    </source>
</evidence>
<dbReference type="Gene3D" id="2.115.10.10">
    <property type="entry name" value="Tachylectin 2"/>
    <property type="match status" value="1"/>
</dbReference>
<accession>A0A926QTW8</accession>
<dbReference type="PANTHER" id="PTHR44103">
    <property type="entry name" value="PROPROTEIN CONVERTASE P"/>
    <property type="match status" value="1"/>
</dbReference>
<dbReference type="AlphaFoldDB" id="A0A926QTW8"/>
<dbReference type="Pfam" id="PF13517">
    <property type="entry name" value="FG-GAP_3"/>
    <property type="match status" value="1"/>
</dbReference>
<dbReference type="InterPro" id="IPR011048">
    <property type="entry name" value="Haem_d1_sf"/>
</dbReference>
<organism evidence="3 4">
    <name type="scientific">Streptomyces griseicoloratus</name>
    <dbReference type="NCBI Taxonomy" id="2752516"/>
    <lineage>
        <taxon>Bacteria</taxon>
        <taxon>Bacillati</taxon>
        <taxon>Actinomycetota</taxon>
        <taxon>Actinomycetes</taxon>
        <taxon>Kitasatosporales</taxon>
        <taxon>Streptomycetaceae</taxon>
        <taxon>Streptomyces</taxon>
    </lineage>
</organism>
<dbReference type="SUPFAM" id="SSF51004">
    <property type="entry name" value="C-terminal (heme d1) domain of cytochrome cd1-nitrite reductase"/>
    <property type="match status" value="1"/>
</dbReference>
<dbReference type="InterPro" id="IPR028994">
    <property type="entry name" value="Integrin_alpha_N"/>
</dbReference>